<evidence type="ECO:0000259" key="4">
    <source>
        <dbReference type="Pfam" id="PF00501"/>
    </source>
</evidence>
<keyword evidence="5" id="KW-1185">Reference proteome</keyword>
<name>A0A914XQM3_9BILA</name>
<accession>A0A914XQM3</accession>
<dbReference type="SUPFAM" id="SSF56801">
    <property type="entry name" value="Acetyl-CoA synthetase-like"/>
    <property type="match status" value="1"/>
</dbReference>
<feature type="domain" description="AMP-dependent synthetase/ligase" evidence="4">
    <location>
        <begin position="40"/>
        <end position="297"/>
    </location>
</feature>
<dbReference type="AlphaFoldDB" id="A0A914XQM3"/>
<keyword evidence="2" id="KW-0276">Fatty acid metabolism</keyword>
<dbReference type="WBParaSite" id="PSU_v2.g10304.t1">
    <property type="protein sequence ID" value="PSU_v2.g10304.t1"/>
    <property type="gene ID" value="PSU_v2.g10304"/>
</dbReference>
<keyword evidence="2" id="KW-0443">Lipid metabolism</keyword>
<dbReference type="EC" id="6.2.1.3" evidence="3"/>
<dbReference type="GO" id="GO:0005783">
    <property type="term" value="C:endoplasmic reticulum"/>
    <property type="evidence" value="ECO:0007669"/>
    <property type="project" value="TreeGrafter"/>
</dbReference>
<dbReference type="Pfam" id="PF00501">
    <property type="entry name" value="AMP-binding"/>
    <property type="match status" value="1"/>
</dbReference>
<dbReference type="GO" id="GO:0016020">
    <property type="term" value="C:membrane"/>
    <property type="evidence" value="ECO:0007669"/>
    <property type="project" value="TreeGrafter"/>
</dbReference>
<dbReference type="Proteomes" id="UP000887577">
    <property type="component" value="Unplaced"/>
</dbReference>
<dbReference type="InterPro" id="IPR020845">
    <property type="entry name" value="AMP-binding_CS"/>
</dbReference>
<dbReference type="PROSITE" id="PS00455">
    <property type="entry name" value="AMP_BINDING"/>
    <property type="match status" value="1"/>
</dbReference>
<dbReference type="InterPro" id="IPR000873">
    <property type="entry name" value="AMP-dep_synth/lig_dom"/>
</dbReference>
<reference evidence="6" key="1">
    <citation type="submission" date="2022-11" db="UniProtKB">
        <authorList>
            <consortium name="WormBaseParasite"/>
        </authorList>
    </citation>
    <scope>IDENTIFICATION</scope>
</reference>
<proteinExistence type="predicted"/>
<dbReference type="Gene3D" id="3.40.50.12780">
    <property type="entry name" value="N-terminal domain of ligase-like"/>
    <property type="match status" value="1"/>
</dbReference>
<dbReference type="InterPro" id="IPR020459">
    <property type="entry name" value="AMP-binding"/>
</dbReference>
<protein>
    <recommendedName>
        <fullName evidence="3">long-chain-fatty-acid--CoA ligase</fullName>
        <ecNumber evidence="3">6.2.1.3</ecNumber>
    </recommendedName>
</protein>
<keyword evidence="1" id="KW-0436">Ligase</keyword>
<evidence type="ECO:0000256" key="1">
    <source>
        <dbReference type="ARBA" id="ARBA00022598"/>
    </source>
</evidence>
<dbReference type="PANTHER" id="PTHR43272:SF107">
    <property type="entry name" value="LONG-CHAIN-FATTY-ACID--COA LIGASE 5"/>
    <property type="match status" value="1"/>
</dbReference>
<sequence>MNSLHPDALTLYECVRRGARISKNGPMLGKRVKQADGTEPYVWLNYDEIIDRSVTLAHALRHIGIPSGQSAFIGIYAKNRPEWIITEYATYTFSNILVPLYETLGAEACVFSLNQTEIQIVFCDTFAKAKSLKEKKDQCSFLKFLVVMDEGITEKDKAAFTEVGLTLYGFSELEALGATAEKTPIVEPKPDDLATICYTSGTTGTPKGVMLTHGNITADATTLAYFKYIELTSADVMMSFLPLAHMFERVVQSVMYTQGGRVGFFRGDIRGLADDIKTLQPTILPVVPRVLNRIYDKVMSEVNKSLFRKTLFNAALSYKLREINQ</sequence>
<dbReference type="GO" id="GO:0004467">
    <property type="term" value="F:long-chain fatty acid-CoA ligase activity"/>
    <property type="evidence" value="ECO:0007669"/>
    <property type="project" value="UniProtKB-EC"/>
</dbReference>
<evidence type="ECO:0000256" key="2">
    <source>
        <dbReference type="ARBA" id="ARBA00022832"/>
    </source>
</evidence>
<dbReference type="PANTHER" id="PTHR43272">
    <property type="entry name" value="LONG-CHAIN-FATTY-ACID--COA LIGASE"/>
    <property type="match status" value="1"/>
</dbReference>
<organism evidence="5 6">
    <name type="scientific">Panagrolaimus superbus</name>
    <dbReference type="NCBI Taxonomy" id="310955"/>
    <lineage>
        <taxon>Eukaryota</taxon>
        <taxon>Metazoa</taxon>
        <taxon>Ecdysozoa</taxon>
        <taxon>Nematoda</taxon>
        <taxon>Chromadorea</taxon>
        <taxon>Rhabditida</taxon>
        <taxon>Tylenchina</taxon>
        <taxon>Panagrolaimomorpha</taxon>
        <taxon>Panagrolaimoidea</taxon>
        <taxon>Panagrolaimidae</taxon>
        <taxon>Panagrolaimus</taxon>
    </lineage>
</organism>
<evidence type="ECO:0000256" key="3">
    <source>
        <dbReference type="ARBA" id="ARBA00026121"/>
    </source>
</evidence>
<evidence type="ECO:0000313" key="5">
    <source>
        <dbReference type="Proteomes" id="UP000887577"/>
    </source>
</evidence>
<evidence type="ECO:0000313" key="6">
    <source>
        <dbReference type="WBParaSite" id="PSU_v2.g10304.t1"/>
    </source>
</evidence>
<dbReference type="InterPro" id="IPR042099">
    <property type="entry name" value="ANL_N_sf"/>
</dbReference>
<dbReference type="PRINTS" id="PR00154">
    <property type="entry name" value="AMPBINDING"/>
</dbReference>